<protein>
    <submittedName>
        <fullName evidence="1">Uncharacterized protein</fullName>
    </submittedName>
</protein>
<evidence type="ECO:0000313" key="1">
    <source>
        <dbReference type="EMBL" id="MBX70895.1"/>
    </source>
</evidence>
<proteinExistence type="predicted"/>
<reference evidence="1" key="1">
    <citation type="submission" date="2018-02" db="EMBL/GenBank/DDBJ databases">
        <title>Rhizophora mucronata_Transcriptome.</title>
        <authorList>
            <person name="Meera S.P."/>
            <person name="Sreeshan A."/>
            <person name="Augustine A."/>
        </authorList>
    </citation>
    <scope>NUCLEOTIDE SEQUENCE</scope>
    <source>
        <tissue evidence="1">Leaf</tissue>
    </source>
</reference>
<name>A0A2P2QVB2_RHIMU</name>
<sequence length="49" mass="5805">MLEHNFIQSNPQPSWFIYAQLPGKSLHHLGFIQQAIHKMDEHLQDQRGH</sequence>
<organism evidence="1">
    <name type="scientific">Rhizophora mucronata</name>
    <name type="common">Asiatic mangrove</name>
    <dbReference type="NCBI Taxonomy" id="61149"/>
    <lineage>
        <taxon>Eukaryota</taxon>
        <taxon>Viridiplantae</taxon>
        <taxon>Streptophyta</taxon>
        <taxon>Embryophyta</taxon>
        <taxon>Tracheophyta</taxon>
        <taxon>Spermatophyta</taxon>
        <taxon>Magnoliopsida</taxon>
        <taxon>eudicotyledons</taxon>
        <taxon>Gunneridae</taxon>
        <taxon>Pentapetalae</taxon>
        <taxon>rosids</taxon>
        <taxon>fabids</taxon>
        <taxon>Malpighiales</taxon>
        <taxon>Rhizophoraceae</taxon>
        <taxon>Rhizophora</taxon>
    </lineage>
</organism>
<accession>A0A2P2QVB2</accession>
<dbReference type="AlphaFoldDB" id="A0A2P2QVB2"/>
<dbReference type="EMBL" id="GGEC01090411">
    <property type="protein sequence ID" value="MBX70895.1"/>
    <property type="molecule type" value="Transcribed_RNA"/>
</dbReference>